<reference evidence="1 2" key="1">
    <citation type="submission" date="2020-08" db="EMBL/GenBank/DDBJ databases">
        <title>Genomic Encyclopedia of Type Strains, Phase IV (KMG-V): Genome sequencing to study the core and pangenomes of soil and plant-associated prokaryotes.</title>
        <authorList>
            <person name="Whitman W."/>
        </authorList>
    </citation>
    <scope>NUCLEOTIDE SEQUENCE [LARGE SCALE GENOMIC DNA]</scope>
    <source>
        <strain evidence="1 2">SEMIA 4011</strain>
    </source>
</reference>
<evidence type="ECO:0000313" key="2">
    <source>
        <dbReference type="Proteomes" id="UP000517187"/>
    </source>
</evidence>
<dbReference type="Proteomes" id="UP000517187">
    <property type="component" value="Unassembled WGS sequence"/>
</dbReference>
<comment type="caution">
    <text evidence="1">The sequence shown here is derived from an EMBL/GenBank/DDBJ whole genome shotgun (WGS) entry which is preliminary data.</text>
</comment>
<protein>
    <submittedName>
        <fullName evidence="1">Citrate lyase gamma subunit</fullName>
    </submittedName>
</protein>
<gene>
    <name evidence="1" type="ORF">GGE66_000223</name>
</gene>
<dbReference type="GO" id="GO:0016829">
    <property type="term" value="F:lyase activity"/>
    <property type="evidence" value="ECO:0007669"/>
    <property type="project" value="UniProtKB-KW"/>
</dbReference>
<evidence type="ECO:0000313" key="1">
    <source>
        <dbReference type="EMBL" id="MBB6219279.1"/>
    </source>
</evidence>
<organism evidence="1 2">
    <name type="scientific">Rhizobium leguminosarum</name>
    <dbReference type="NCBI Taxonomy" id="384"/>
    <lineage>
        <taxon>Bacteria</taxon>
        <taxon>Pseudomonadati</taxon>
        <taxon>Pseudomonadota</taxon>
        <taxon>Alphaproteobacteria</taxon>
        <taxon>Hyphomicrobiales</taxon>
        <taxon>Rhizobiaceae</taxon>
        <taxon>Rhizobium/Agrobacterium group</taxon>
        <taxon>Rhizobium</taxon>
    </lineage>
</organism>
<dbReference type="AlphaFoldDB" id="A0A7W9ZPT3"/>
<sequence>MEVVAFSCSSTKANFGAIDGNEHMQLALFSAHIGNVDVEVADRVALELLLRRPVAVDIRQAADAVTLHAQCSAFCDCSDLLPEWLRQDFARKS</sequence>
<accession>A0A7W9ZPT3</accession>
<proteinExistence type="predicted"/>
<dbReference type="EMBL" id="JACIIJ010000001">
    <property type="protein sequence ID" value="MBB6219279.1"/>
    <property type="molecule type" value="Genomic_DNA"/>
</dbReference>
<keyword evidence="1" id="KW-0456">Lyase</keyword>
<name>A0A7W9ZPT3_RHILE</name>